<name>A0A9N9JUQ8_9GLOM</name>
<proteinExistence type="predicted"/>
<dbReference type="EMBL" id="CAJVPZ010068644">
    <property type="protein sequence ID" value="CAG8798271.1"/>
    <property type="molecule type" value="Genomic_DNA"/>
</dbReference>
<accession>A0A9N9JUQ8</accession>
<dbReference type="InterPro" id="IPR049080">
    <property type="entry name" value="MOV-10-like_beta-barrel"/>
</dbReference>
<comment type="caution">
    <text evidence="2">The sequence shown here is derived from an EMBL/GenBank/DDBJ whole genome shotgun (WGS) entry which is preliminary data.</text>
</comment>
<dbReference type="OrthoDB" id="6513042at2759"/>
<dbReference type="AlphaFoldDB" id="A0A9N9JUQ8"/>
<dbReference type="Proteomes" id="UP000789396">
    <property type="component" value="Unassembled WGS sequence"/>
</dbReference>
<organism evidence="2 3">
    <name type="scientific">Racocetra fulgida</name>
    <dbReference type="NCBI Taxonomy" id="60492"/>
    <lineage>
        <taxon>Eukaryota</taxon>
        <taxon>Fungi</taxon>
        <taxon>Fungi incertae sedis</taxon>
        <taxon>Mucoromycota</taxon>
        <taxon>Glomeromycotina</taxon>
        <taxon>Glomeromycetes</taxon>
        <taxon>Diversisporales</taxon>
        <taxon>Gigasporaceae</taxon>
        <taxon>Racocetra</taxon>
    </lineage>
</organism>
<evidence type="ECO:0000313" key="3">
    <source>
        <dbReference type="Proteomes" id="UP000789396"/>
    </source>
</evidence>
<evidence type="ECO:0000313" key="2">
    <source>
        <dbReference type="EMBL" id="CAG8798271.1"/>
    </source>
</evidence>
<keyword evidence="3" id="KW-1185">Reference proteome</keyword>
<reference evidence="2" key="1">
    <citation type="submission" date="2021-06" db="EMBL/GenBank/DDBJ databases">
        <authorList>
            <person name="Kallberg Y."/>
            <person name="Tangrot J."/>
            <person name="Rosling A."/>
        </authorList>
    </citation>
    <scope>NUCLEOTIDE SEQUENCE</scope>
    <source>
        <strain evidence="2">IN212</strain>
    </source>
</reference>
<feature type="non-terminal residue" evidence="2">
    <location>
        <position position="1"/>
    </location>
</feature>
<sequence>ERPSVVPGNYILVVKCGVEDGKAYKGYVYQTRVDKIDIKFGRSFLEGVYSPNAKFDVRFTFNRVAMRRMHQALNNTNVNFKRLFPHNRHNYENYEDGKNNEQITEFYTSQDEYQKPANLLLKKLSEHLLPKEMIRIYATSQNLNKLDSDLHDYCIIYNGKFYTPTLTYIEQRQ</sequence>
<protein>
    <submittedName>
        <fullName evidence="2">5852_t:CDS:1</fullName>
    </submittedName>
</protein>
<gene>
    <name evidence="2" type="ORF">RFULGI_LOCUS17461</name>
</gene>
<feature type="non-terminal residue" evidence="2">
    <location>
        <position position="173"/>
    </location>
</feature>
<dbReference type="Pfam" id="PF21634">
    <property type="entry name" value="MOV-10_beta-barrel"/>
    <property type="match status" value="1"/>
</dbReference>
<evidence type="ECO:0000259" key="1">
    <source>
        <dbReference type="Pfam" id="PF21634"/>
    </source>
</evidence>
<feature type="domain" description="Helicase MOV-10-like beta-barrel" evidence="1">
    <location>
        <begin position="1"/>
        <end position="59"/>
    </location>
</feature>